<name>A0A0A9CWS5_ARUDO</name>
<organism evidence="2">
    <name type="scientific">Arundo donax</name>
    <name type="common">Giant reed</name>
    <name type="synonym">Donax arundinaceus</name>
    <dbReference type="NCBI Taxonomy" id="35708"/>
    <lineage>
        <taxon>Eukaryota</taxon>
        <taxon>Viridiplantae</taxon>
        <taxon>Streptophyta</taxon>
        <taxon>Embryophyta</taxon>
        <taxon>Tracheophyta</taxon>
        <taxon>Spermatophyta</taxon>
        <taxon>Magnoliopsida</taxon>
        <taxon>Liliopsida</taxon>
        <taxon>Poales</taxon>
        <taxon>Poaceae</taxon>
        <taxon>PACMAD clade</taxon>
        <taxon>Arundinoideae</taxon>
        <taxon>Arundineae</taxon>
        <taxon>Arundo</taxon>
    </lineage>
</organism>
<reference evidence="2" key="1">
    <citation type="submission" date="2014-09" db="EMBL/GenBank/DDBJ databases">
        <authorList>
            <person name="Magalhaes I.L.F."/>
            <person name="Oliveira U."/>
            <person name="Santos F.R."/>
            <person name="Vidigal T.H.D.A."/>
            <person name="Brescovit A.D."/>
            <person name="Santos A.J."/>
        </authorList>
    </citation>
    <scope>NUCLEOTIDE SEQUENCE</scope>
    <source>
        <tissue evidence="2">Shoot tissue taken approximately 20 cm above the soil surface</tissue>
    </source>
</reference>
<feature type="region of interest" description="Disordered" evidence="1">
    <location>
        <begin position="105"/>
        <end position="212"/>
    </location>
</feature>
<evidence type="ECO:0000256" key="1">
    <source>
        <dbReference type="SAM" id="MobiDB-lite"/>
    </source>
</evidence>
<accession>A0A0A9CWS5</accession>
<dbReference type="EMBL" id="GBRH01221953">
    <property type="protein sequence ID" value="JAD75942.1"/>
    <property type="molecule type" value="Transcribed_RNA"/>
</dbReference>
<dbReference type="AlphaFoldDB" id="A0A0A9CWS5"/>
<proteinExistence type="predicted"/>
<reference evidence="2" key="2">
    <citation type="journal article" date="2015" name="Data Brief">
        <title>Shoot transcriptome of the giant reed, Arundo donax.</title>
        <authorList>
            <person name="Barrero R.A."/>
            <person name="Guerrero F.D."/>
            <person name="Moolhuijzen P."/>
            <person name="Goolsby J.A."/>
            <person name="Tidwell J."/>
            <person name="Bellgard S.E."/>
            <person name="Bellgard M.I."/>
        </authorList>
    </citation>
    <scope>NUCLEOTIDE SEQUENCE</scope>
    <source>
        <tissue evidence="2">Shoot tissue taken approximately 20 cm above the soil surface</tissue>
    </source>
</reference>
<feature type="compositionally biased region" description="Polar residues" evidence="1">
    <location>
        <begin position="133"/>
        <end position="144"/>
    </location>
</feature>
<evidence type="ECO:0000313" key="2">
    <source>
        <dbReference type="EMBL" id="JAD75942.1"/>
    </source>
</evidence>
<sequence>MRQPHHSTRQTSGLPATLNHLRLLHPWKMAGFHKGLDPRARRQHHQIHQTRAYHSQGHHTAHPSVAHQAQAQNPACLVGHPASSAAAAGGRQVQIAVVVTASPSSPLSRACTKAGGRQSPSLGPLVRPGHPQASCTRRAQSHGTCPSACRTPAAPPQSRHMQRSVRGGDRMACQRGRSLQRSYGGTRQPGEHRRCLRPHRTAHRPRRLRRAA</sequence>
<protein>
    <submittedName>
        <fullName evidence="2">Uncharacterized protein</fullName>
    </submittedName>
</protein>
<feature type="compositionally biased region" description="Basic residues" evidence="1">
    <location>
        <begin position="194"/>
        <end position="212"/>
    </location>
</feature>